<protein>
    <submittedName>
        <fullName evidence="2">Uncharacterized protein</fullName>
    </submittedName>
</protein>
<organism evidence="2 3">
    <name type="scientific">Colwellia psychrerythraea (strain 34H / ATCC BAA-681)</name>
    <name type="common">Vibrio psychroerythus</name>
    <dbReference type="NCBI Taxonomy" id="167879"/>
    <lineage>
        <taxon>Bacteria</taxon>
        <taxon>Pseudomonadati</taxon>
        <taxon>Pseudomonadota</taxon>
        <taxon>Gammaproteobacteria</taxon>
        <taxon>Alteromonadales</taxon>
        <taxon>Colwelliaceae</taxon>
        <taxon>Colwellia</taxon>
    </lineage>
</organism>
<accession>Q47XV0</accession>
<feature type="compositionally biased region" description="Polar residues" evidence="1">
    <location>
        <begin position="1"/>
        <end position="10"/>
    </location>
</feature>
<dbReference type="EMBL" id="CP000083">
    <property type="protein sequence ID" value="AAZ26521.1"/>
    <property type="molecule type" value="Genomic_DNA"/>
</dbReference>
<dbReference type="Proteomes" id="UP000000547">
    <property type="component" value="Chromosome"/>
</dbReference>
<reference evidence="2" key="1">
    <citation type="journal article" date="2005" name="Proc. Natl. Acad. Sci. U.S.A.">
        <title>The psychrophilic lifestyle as revealed by the genome sequence of Colwellia psychrerythraea 34H through genomic and proteomic analyses.</title>
        <authorList>
            <person name="Methe B.A."/>
            <person name="Nelson K.E."/>
            <person name="Deming J.W."/>
            <person name="Momen B."/>
            <person name="Melamud E."/>
            <person name="Zhang X."/>
            <person name="Moult J."/>
            <person name="Madupu R."/>
            <person name="Nelson W.C."/>
            <person name="Dodson R.J."/>
            <person name="Brinkac L.M."/>
            <person name="Daugherty S.C."/>
            <person name="Durkin A.S."/>
            <person name="DeBoy R.T."/>
            <person name="Kolonay J.F."/>
            <person name="Sullivan S.A."/>
            <person name="Zhou L."/>
            <person name="Davidsen T.M."/>
            <person name="Wu M."/>
            <person name="Huston A.L."/>
            <person name="Lewis M."/>
            <person name="Weaver B."/>
            <person name="Weidman J.F."/>
            <person name="Khouri H."/>
            <person name="Utterback T.R."/>
            <person name="Feldblyum T.V."/>
            <person name="Fraser C.M."/>
        </authorList>
    </citation>
    <scope>NUCLEOTIDE SEQUENCE [LARGE SCALE GENOMIC DNA]</scope>
    <source>
        <strain evidence="2">34H</strain>
    </source>
</reference>
<sequence>MAGCNGNKQKQVTDIKQDKTAGSSQVSIASSNIDIWPTLDIAVKTDADNEGK</sequence>
<evidence type="ECO:0000256" key="1">
    <source>
        <dbReference type="SAM" id="MobiDB-lite"/>
    </source>
</evidence>
<evidence type="ECO:0000313" key="2">
    <source>
        <dbReference type="EMBL" id="AAZ26521.1"/>
    </source>
</evidence>
<gene>
    <name evidence="2" type="ordered locus">CPS_3703</name>
</gene>
<proteinExistence type="predicted"/>
<feature type="region of interest" description="Disordered" evidence="1">
    <location>
        <begin position="1"/>
        <end position="27"/>
    </location>
</feature>
<name>Q47XV0_COLP3</name>
<dbReference type="AlphaFoldDB" id="Q47XV0"/>
<evidence type="ECO:0000313" key="3">
    <source>
        <dbReference type="Proteomes" id="UP000000547"/>
    </source>
</evidence>
<dbReference type="HOGENOM" id="CLU_3078741_0_0_6"/>
<dbReference type="KEGG" id="cps:CPS_3703"/>